<keyword evidence="13" id="KW-0528">Neurotoxin</keyword>
<keyword evidence="10" id="KW-0800">Toxin</keyword>
<keyword evidence="7" id="KW-0964">Secreted</keyword>
<keyword evidence="22" id="KW-0040">ANK repeat</keyword>
<evidence type="ECO:0000256" key="13">
    <source>
        <dbReference type="ARBA" id="ARBA00022699"/>
    </source>
</evidence>
<feature type="transmembrane region" description="Helical" evidence="24">
    <location>
        <begin position="516"/>
        <end position="534"/>
    </location>
</feature>
<dbReference type="Gene3D" id="1.10.287.70">
    <property type="match status" value="1"/>
</dbReference>
<keyword evidence="8" id="KW-1052">Target cell membrane</keyword>
<evidence type="ECO:0000256" key="6">
    <source>
        <dbReference type="ARBA" id="ARBA00022483"/>
    </source>
</evidence>
<feature type="repeat" description="ANK" evidence="22">
    <location>
        <begin position="173"/>
        <end position="205"/>
    </location>
</feature>
<reference evidence="26" key="1">
    <citation type="submission" date="2020-08" db="EMBL/GenBank/DDBJ databases">
        <title>Multicomponent nature underlies the extraordinary mechanical properties of spider dragline silk.</title>
        <authorList>
            <person name="Kono N."/>
            <person name="Nakamura H."/>
            <person name="Mori M."/>
            <person name="Yoshida Y."/>
            <person name="Ohtoshi R."/>
            <person name="Malay A.D."/>
            <person name="Moran D.A.P."/>
            <person name="Tomita M."/>
            <person name="Numata K."/>
            <person name="Arakawa K."/>
        </authorList>
    </citation>
    <scope>NUCLEOTIDE SEQUENCE</scope>
</reference>
<keyword evidence="12 24" id="KW-0812">Transmembrane</keyword>
<evidence type="ECO:0000256" key="23">
    <source>
        <dbReference type="SAM" id="MobiDB-lite"/>
    </source>
</evidence>
<keyword evidence="17" id="KW-0638">Presynaptic neurotoxin</keyword>
<evidence type="ECO:0000256" key="9">
    <source>
        <dbReference type="ARBA" id="ARBA00022568"/>
    </source>
</evidence>
<dbReference type="InterPro" id="IPR002110">
    <property type="entry name" value="Ankyrin_rpt"/>
</dbReference>
<evidence type="ECO:0000256" key="5">
    <source>
        <dbReference type="ARBA" id="ARBA00022475"/>
    </source>
</evidence>
<keyword evidence="11" id="KW-0107">Calcium channel</keyword>
<dbReference type="EMBL" id="BMAW01097434">
    <property type="protein sequence ID" value="GFS79582.1"/>
    <property type="molecule type" value="Genomic_DNA"/>
</dbReference>
<evidence type="ECO:0000256" key="3">
    <source>
        <dbReference type="ARBA" id="ARBA00004651"/>
    </source>
</evidence>
<gene>
    <name evidence="26" type="primary">Trpv5</name>
    <name evidence="26" type="ORF">NPIL_703631</name>
</gene>
<dbReference type="GO" id="GO:0034703">
    <property type="term" value="C:cation channel complex"/>
    <property type="evidence" value="ECO:0007669"/>
    <property type="project" value="UniProtKB-ARBA"/>
</dbReference>
<evidence type="ECO:0000256" key="20">
    <source>
        <dbReference type="ARBA" id="ARBA00023298"/>
    </source>
</evidence>
<keyword evidence="15" id="KW-0106">Calcium</keyword>
<keyword evidence="20" id="KW-1053">Target membrane</keyword>
<dbReference type="InterPro" id="IPR024862">
    <property type="entry name" value="TRPV"/>
</dbReference>
<evidence type="ECO:0000256" key="19">
    <source>
        <dbReference type="ARBA" id="ARBA00023136"/>
    </source>
</evidence>
<keyword evidence="14" id="KW-0677">Repeat</keyword>
<dbReference type="Pfam" id="PF00520">
    <property type="entry name" value="Ion_trans"/>
    <property type="match status" value="1"/>
</dbReference>
<dbReference type="GO" id="GO:0005262">
    <property type="term" value="F:calcium channel activity"/>
    <property type="evidence" value="ECO:0007669"/>
    <property type="project" value="UniProtKB-KW"/>
</dbReference>
<dbReference type="Gene3D" id="1.25.40.20">
    <property type="entry name" value="Ankyrin repeat-containing domain"/>
    <property type="match status" value="1"/>
</dbReference>
<keyword evidence="21" id="KW-0407">Ion channel</keyword>
<evidence type="ECO:0000256" key="10">
    <source>
        <dbReference type="ARBA" id="ARBA00022656"/>
    </source>
</evidence>
<dbReference type="GO" id="GO:0044231">
    <property type="term" value="C:host cell presynaptic membrane"/>
    <property type="evidence" value="ECO:0007669"/>
    <property type="project" value="UniProtKB-KW"/>
</dbReference>
<feature type="repeat" description="ANK" evidence="22">
    <location>
        <begin position="241"/>
        <end position="273"/>
    </location>
</feature>
<keyword evidence="19 24" id="KW-0472">Membrane</keyword>
<dbReference type="GO" id="GO:0090729">
    <property type="term" value="F:toxin activity"/>
    <property type="evidence" value="ECO:0007669"/>
    <property type="project" value="UniProtKB-KW"/>
</dbReference>
<feature type="transmembrane region" description="Helical" evidence="24">
    <location>
        <begin position="647"/>
        <end position="671"/>
    </location>
</feature>
<dbReference type="PROSITE" id="PS50088">
    <property type="entry name" value="ANK_REPEAT"/>
    <property type="match status" value="3"/>
</dbReference>
<dbReference type="PROSITE" id="PS50297">
    <property type="entry name" value="ANK_REP_REGION"/>
    <property type="match status" value="3"/>
</dbReference>
<evidence type="ECO:0000256" key="17">
    <source>
        <dbReference type="ARBA" id="ARBA00023028"/>
    </source>
</evidence>
<feature type="transmembrane region" description="Helical" evidence="24">
    <location>
        <begin position="580"/>
        <end position="605"/>
    </location>
</feature>
<evidence type="ECO:0000256" key="1">
    <source>
        <dbReference type="ARBA" id="ARBA00004175"/>
    </source>
</evidence>
<keyword evidence="6" id="KW-0268">Exocytosis</keyword>
<keyword evidence="27" id="KW-1185">Reference proteome</keyword>
<evidence type="ECO:0000313" key="26">
    <source>
        <dbReference type="EMBL" id="GFS79582.1"/>
    </source>
</evidence>
<evidence type="ECO:0000256" key="7">
    <source>
        <dbReference type="ARBA" id="ARBA00022525"/>
    </source>
</evidence>
<dbReference type="AlphaFoldDB" id="A0A8X6MV11"/>
<organism evidence="26 27">
    <name type="scientific">Nephila pilipes</name>
    <name type="common">Giant wood spider</name>
    <name type="synonym">Nephila maculata</name>
    <dbReference type="NCBI Taxonomy" id="299642"/>
    <lineage>
        <taxon>Eukaryota</taxon>
        <taxon>Metazoa</taxon>
        <taxon>Ecdysozoa</taxon>
        <taxon>Arthropoda</taxon>
        <taxon>Chelicerata</taxon>
        <taxon>Arachnida</taxon>
        <taxon>Araneae</taxon>
        <taxon>Araneomorphae</taxon>
        <taxon>Entelegynae</taxon>
        <taxon>Araneoidea</taxon>
        <taxon>Nephilidae</taxon>
        <taxon>Nephila</taxon>
    </lineage>
</organism>
<sequence length="765" mass="87393">MGNAESNVTSGVKKQTDSGSLKIYSLVDLKGGGQLVTLMKEATKTRDFSNVDSQVRELVLPFLYNNGEGKMVPIQELVLTRNKDRPKHKQLPQNRESDSKSSGKSSAIQIEKEEGVPQFREVCWDLDQRGSVGETVLHLCLLVSTPIHADLAKRLVRMFPKLINDVYQSDEYYGENVLHMAIVNEDPVMVKFLLDHGANYNERAIGSFFTPEDQKNSRTDSLSHEWVDLSLKTDYKGYVYWGEYPLPFAACLGQEECYRLLLAKGADPDLQDTNGNTVLHILVIQNKLEIFNLVYECGASLDIKNRQELTPLTLAAKLAMKDIYFHILKLQREIYWELGNITCAAYPLDDVDTIDSKTGEINKLSVLNLVVYGEKIDHLDMLSGLLADLLNAKWNKFVKFRFFRQFATFFVYFVVSLSCFVMRPGPVGTKINKHQLLHTPHHPYITTKSPALTGNTSHINHCYLLENNSSTSQVRFVLEALTAAGGLVYILDAAKEAQFLGYHTFTQNMMTVPSRVLFMCSCFIMMTMVPLRFTCSHQGEDISAVFVMLTTAPYFLFFCRGFKLVGPFVVMIYKMILTDLLCFVTIYIVFVLGFAQAYYVIFLSYKADKPSFFDDPIQSVLAMFIMSLSEFGDIYEQFHHTRHQNIAKVFFIMYMALVALLLINMLIAMMGKTYQDIAERKNEWMRQWARIVLVVERGVPPHICLEQQRNYSQAMADGRRALVLRLEHNETEKEELRCIAEMRTSNVEDRVRRKKLLASLKSKTS</sequence>
<keyword evidence="9" id="KW-0109">Calcium transport</keyword>
<feature type="domain" description="Ion transport" evidence="25">
    <location>
        <begin position="473"/>
        <end position="681"/>
    </location>
</feature>
<evidence type="ECO:0000256" key="2">
    <source>
        <dbReference type="ARBA" id="ARBA00004613"/>
    </source>
</evidence>
<dbReference type="OrthoDB" id="533508at2759"/>
<keyword evidence="16 24" id="KW-1133">Transmembrane helix</keyword>
<evidence type="ECO:0000256" key="18">
    <source>
        <dbReference type="ARBA" id="ARBA00023065"/>
    </source>
</evidence>
<accession>A0A8X6MV11</accession>
<dbReference type="GO" id="GO:0098703">
    <property type="term" value="P:calcium ion import across plasma membrane"/>
    <property type="evidence" value="ECO:0007669"/>
    <property type="project" value="TreeGrafter"/>
</dbReference>
<dbReference type="InterPro" id="IPR005821">
    <property type="entry name" value="Ion_trans_dom"/>
</dbReference>
<dbReference type="GO" id="GO:0044218">
    <property type="term" value="C:other organism cell membrane"/>
    <property type="evidence" value="ECO:0007669"/>
    <property type="project" value="UniProtKB-KW"/>
</dbReference>
<dbReference type="GO" id="GO:0005886">
    <property type="term" value="C:plasma membrane"/>
    <property type="evidence" value="ECO:0007669"/>
    <property type="project" value="UniProtKB-SubCell"/>
</dbReference>
<evidence type="ECO:0000256" key="15">
    <source>
        <dbReference type="ARBA" id="ARBA00022837"/>
    </source>
</evidence>
<evidence type="ECO:0000256" key="14">
    <source>
        <dbReference type="ARBA" id="ARBA00022737"/>
    </source>
</evidence>
<dbReference type="FunFam" id="1.25.40.20:FF:000181">
    <property type="entry name" value="Nanchung, isoform A"/>
    <property type="match status" value="1"/>
</dbReference>
<evidence type="ECO:0000256" key="22">
    <source>
        <dbReference type="PROSITE-ProRule" id="PRU00023"/>
    </source>
</evidence>
<protein>
    <submittedName>
        <fullName evidence="26">Transient receptor potential cation channel subfamily V member 5</fullName>
    </submittedName>
</protein>
<dbReference type="GO" id="GO:0006887">
    <property type="term" value="P:exocytosis"/>
    <property type="evidence" value="ECO:0007669"/>
    <property type="project" value="UniProtKB-KW"/>
</dbReference>
<keyword evidence="26" id="KW-0675">Receptor</keyword>
<proteinExistence type="predicted"/>
<evidence type="ECO:0000259" key="25">
    <source>
        <dbReference type="Pfam" id="PF00520"/>
    </source>
</evidence>
<dbReference type="GO" id="GO:0005576">
    <property type="term" value="C:extracellular region"/>
    <property type="evidence" value="ECO:0007669"/>
    <property type="project" value="UniProtKB-SubCell"/>
</dbReference>
<evidence type="ECO:0000256" key="11">
    <source>
        <dbReference type="ARBA" id="ARBA00022673"/>
    </source>
</evidence>
<keyword evidence="4" id="KW-0813">Transport</keyword>
<evidence type="ECO:0000256" key="4">
    <source>
        <dbReference type="ARBA" id="ARBA00022448"/>
    </source>
</evidence>
<feature type="transmembrane region" description="Helical" evidence="24">
    <location>
        <begin position="402"/>
        <end position="422"/>
    </location>
</feature>
<dbReference type="Pfam" id="PF12796">
    <property type="entry name" value="Ank_2"/>
    <property type="match status" value="1"/>
</dbReference>
<comment type="subcellular location">
    <subcellularLocation>
        <location evidence="3">Cell membrane</location>
        <topology evidence="3">Multi-pass membrane protein</topology>
    </subcellularLocation>
    <subcellularLocation>
        <location evidence="2">Secreted</location>
    </subcellularLocation>
    <subcellularLocation>
        <location evidence="1">Target cell membrane</location>
    </subcellularLocation>
</comment>
<dbReference type="Pfam" id="PF13606">
    <property type="entry name" value="Ank_3"/>
    <property type="match status" value="1"/>
</dbReference>
<dbReference type="PANTHER" id="PTHR10582:SF28">
    <property type="entry name" value="NANCHUNG, ISOFORM B"/>
    <property type="match status" value="1"/>
</dbReference>
<feature type="region of interest" description="Disordered" evidence="23">
    <location>
        <begin position="81"/>
        <end position="110"/>
    </location>
</feature>
<feature type="repeat" description="ANK" evidence="22">
    <location>
        <begin position="274"/>
        <end position="306"/>
    </location>
</feature>
<dbReference type="PANTHER" id="PTHR10582">
    <property type="entry name" value="TRANSIENT RECEPTOR POTENTIAL ION CHANNEL PROTEIN"/>
    <property type="match status" value="1"/>
</dbReference>
<evidence type="ECO:0000256" key="16">
    <source>
        <dbReference type="ARBA" id="ARBA00022989"/>
    </source>
</evidence>
<feature type="transmembrane region" description="Helical" evidence="24">
    <location>
        <begin position="554"/>
        <end position="573"/>
    </location>
</feature>
<keyword evidence="5" id="KW-1003">Cell membrane</keyword>
<evidence type="ECO:0000256" key="8">
    <source>
        <dbReference type="ARBA" id="ARBA00022537"/>
    </source>
</evidence>
<keyword evidence="18" id="KW-0406">Ion transport</keyword>
<name>A0A8X6MV11_NEPPI</name>
<evidence type="ECO:0000256" key="21">
    <source>
        <dbReference type="ARBA" id="ARBA00023303"/>
    </source>
</evidence>
<dbReference type="Proteomes" id="UP000887013">
    <property type="component" value="Unassembled WGS sequence"/>
</dbReference>
<dbReference type="InterPro" id="IPR036770">
    <property type="entry name" value="Ankyrin_rpt-contain_sf"/>
</dbReference>
<evidence type="ECO:0000256" key="12">
    <source>
        <dbReference type="ARBA" id="ARBA00022692"/>
    </source>
</evidence>
<evidence type="ECO:0000313" key="27">
    <source>
        <dbReference type="Proteomes" id="UP000887013"/>
    </source>
</evidence>
<evidence type="ECO:0000256" key="24">
    <source>
        <dbReference type="SAM" id="Phobius"/>
    </source>
</evidence>
<comment type="caution">
    <text evidence="26">The sequence shown here is derived from an EMBL/GenBank/DDBJ whole genome shotgun (WGS) entry which is preliminary data.</text>
</comment>
<dbReference type="SMART" id="SM00248">
    <property type="entry name" value="ANK"/>
    <property type="match status" value="5"/>
</dbReference>
<dbReference type="SUPFAM" id="SSF48403">
    <property type="entry name" value="Ankyrin repeat"/>
    <property type="match status" value="1"/>
</dbReference>